<feature type="compositionally biased region" description="Polar residues" evidence="1">
    <location>
        <begin position="119"/>
        <end position="128"/>
    </location>
</feature>
<feature type="compositionally biased region" description="Basic and acidic residues" evidence="1">
    <location>
        <begin position="176"/>
        <end position="186"/>
    </location>
</feature>
<keyword evidence="3" id="KW-1185">Reference proteome</keyword>
<gene>
    <name evidence="2" type="ORF">TCNE_LOCUS745</name>
</gene>
<reference evidence="4" key="1">
    <citation type="submission" date="2016-06" db="UniProtKB">
        <authorList>
            <consortium name="WormBaseParasite"/>
        </authorList>
    </citation>
    <scope>IDENTIFICATION</scope>
</reference>
<dbReference type="EMBL" id="UYWY01000414">
    <property type="protein sequence ID" value="VDM24791.1"/>
    <property type="molecule type" value="Genomic_DNA"/>
</dbReference>
<protein>
    <submittedName>
        <fullName evidence="4">CARMIL_C domain-containing protein</fullName>
    </submittedName>
</protein>
<dbReference type="AlphaFoldDB" id="A0A183TWX5"/>
<evidence type="ECO:0000313" key="2">
    <source>
        <dbReference type="EMBL" id="VDM24791.1"/>
    </source>
</evidence>
<accession>A0A183TWX5</accession>
<evidence type="ECO:0000256" key="1">
    <source>
        <dbReference type="SAM" id="MobiDB-lite"/>
    </source>
</evidence>
<evidence type="ECO:0000313" key="4">
    <source>
        <dbReference type="WBParaSite" id="TCNE_0000074401-mRNA-1"/>
    </source>
</evidence>
<dbReference type="Proteomes" id="UP000050794">
    <property type="component" value="Unassembled WGS sequence"/>
</dbReference>
<feature type="compositionally biased region" description="Polar residues" evidence="1">
    <location>
        <begin position="139"/>
        <end position="174"/>
    </location>
</feature>
<sequence>MSNRSEPAMRGRPRRVPSAEREIRPNSAYEDVPSKLAVRTDLAKIFPEALLPQLPGRPVAKMTPQLSIVPSIEATVSERINVFKDSVLSEVIMRGVFTDSTNEMTSNNGSFHLDATPRSPLSTSSESTKNPKPDAADRSTVSQSEHDLTSVSDSLLSIQSDASSAHQDQLSASDAITEHAGFHAHA</sequence>
<evidence type="ECO:0000313" key="3">
    <source>
        <dbReference type="Proteomes" id="UP000050794"/>
    </source>
</evidence>
<feature type="region of interest" description="Disordered" evidence="1">
    <location>
        <begin position="100"/>
        <end position="186"/>
    </location>
</feature>
<organism evidence="3 4">
    <name type="scientific">Toxocara canis</name>
    <name type="common">Canine roundworm</name>
    <dbReference type="NCBI Taxonomy" id="6265"/>
    <lineage>
        <taxon>Eukaryota</taxon>
        <taxon>Metazoa</taxon>
        <taxon>Ecdysozoa</taxon>
        <taxon>Nematoda</taxon>
        <taxon>Chromadorea</taxon>
        <taxon>Rhabditida</taxon>
        <taxon>Spirurina</taxon>
        <taxon>Ascaridomorpha</taxon>
        <taxon>Ascaridoidea</taxon>
        <taxon>Toxocaridae</taxon>
        <taxon>Toxocara</taxon>
    </lineage>
</organism>
<reference evidence="2 3" key="2">
    <citation type="submission" date="2018-11" db="EMBL/GenBank/DDBJ databases">
        <authorList>
            <consortium name="Pathogen Informatics"/>
        </authorList>
    </citation>
    <scope>NUCLEOTIDE SEQUENCE [LARGE SCALE GENOMIC DNA]</scope>
</reference>
<dbReference type="WBParaSite" id="TCNE_0000074401-mRNA-1">
    <property type="protein sequence ID" value="TCNE_0000074401-mRNA-1"/>
    <property type="gene ID" value="TCNE_0000074401"/>
</dbReference>
<feature type="compositionally biased region" description="Polar residues" evidence="1">
    <location>
        <begin position="100"/>
        <end position="110"/>
    </location>
</feature>
<name>A0A183TWX5_TOXCA</name>
<proteinExistence type="predicted"/>
<feature type="region of interest" description="Disordered" evidence="1">
    <location>
        <begin position="1"/>
        <end position="27"/>
    </location>
</feature>